<dbReference type="STRING" id="1121449.SAMN02745704_01956"/>
<evidence type="ECO:0000259" key="5">
    <source>
        <dbReference type="Pfam" id="PF17384"/>
    </source>
</evidence>
<name>A0A1T4XAQ5_9BACT</name>
<keyword evidence="2 3" id="KW-0690">Ribosome biogenesis</keyword>
<reference evidence="6 7" key="1">
    <citation type="submission" date="2017-02" db="EMBL/GenBank/DDBJ databases">
        <authorList>
            <person name="Peterson S.W."/>
        </authorList>
    </citation>
    <scope>NUCLEOTIDE SEQUENCE [LARGE SCALE GENOMIC DNA]</scope>
    <source>
        <strain evidence="6 7">DSM 16080</strain>
    </source>
</reference>
<dbReference type="PANTHER" id="PTHR33867:SF1">
    <property type="entry name" value="RIBOSOME MATURATION FACTOR RIMP"/>
    <property type="match status" value="1"/>
</dbReference>
<evidence type="ECO:0000313" key="6">
    <source>
        <dbReference type="EMBL" id="SKA86517.1"/>
    </source>
</evidence>
<dbReference type="InterPro" id="IPR028998">
    <property type="entry name" value="RimP_C"/>
</dbReference>
<comment type="subcellular location">
    <subcellularLocation>
        <location evidence="3">Cytoplasm</location>
    </subcellularLocation>
</comment>
<feature type="domain" description="Ribosome maturation factor RimP N-terminal" evidence="4">
    <location>
        <begin position="15"/>
        <end position="85"/>
    </location>
</feature>
<dbReference type="OrthoDB" id="9805006at2"/>
<dbReference type="GO" id="GO:0005829">
    <property type="term" value="C:cytosol"/>
    <property type="evidence" value="ECO:0007669"/>
    <property type="project" value="TreeGrafter"/>
</dbReference>
<dbReference type="InterPro" id="IPR003728">
    <property type="entry name" value="Ribosome_maturation_RimP"/>
</dbReference>
<evidence type="ECO:0000256" key="2">
    <source>
        <dbReference type="ARBA" id="ARBA00022517"/>
    </source>
</evidence>
<dbReference type="AlphaFoldDB" id="A0A1T4XAQ5"/>
<sequence length="153" mass="17580">MKRSKLEQRIHDLAESQITALGYRLWGLMAPSAGKKTVVSIFIDSDQGVNVDDCAKVSRDLGVVFDLEDAIPGSYVLEVSSPGLERQFFELRQLRDYEDRTIAVELQDPVNERRKFKGRLLRVEDDTFELEDDGAPLRIQWQTVKKARLVHEF</sequence>
<dbReference type="SUPFAM" id="SSF75420">
    <property type="entry name" value="YhbC-like, N-terminal domain"/>
    <property type="match status" value="1"/>
</dbReference>
<organism evidence="6 7">
    <name type="scientific">Paucidesulfovibrio gracilis DSM 16080</name>
    <dbReference type="NCBI Taxonomy" id="1121449"/>
    <lineage>
        <taxon>Bacteria</taxon>
        <taxon>Pseudomonadati</taxon>
        <taxon>Thermodesulfobacteriota</taxon>
        <taxon>Desulfovibrionia</taxon>
        <taxon>Desulfovibrionales</taxon>
        <taxon>Desulfovibrionaceae</taxon>
        <taxon>Paucidesulfovibrio</taxon>
    </lineage>
</organism>
<dbReference type="InterPro" id="IPR028989">
    <property type="entry name" value="RimP_N"/>
</dbReference>
<protein>
    <recommendedName>
        <fullName evidence="3">Ribosome maturation factor RimP</fullName>
    </recommendedName>
</protein>
<dbReference type="HAMAP" id="MF_01077">
    <property type="entry name" value="RimP"/>
    <property type="match status" value="1"/>
</dbReference>
<comment type="similarity">
    <text evidence="3">Belongs to the RimP family.</text>
</comment>
<dbReference type="FunFam" id="3.30.300.70:FF:000001">
    <property type="entry name" value="Ribosome maturation factor RimP"/>
    <property type="match status" value="1"/>
</dbReference>
<keyword evidence="1 3" id="KW-0963">Cytoplasm</keyword>
<dbReference type="EMBL" id="FUYC01000009">
    <property type="protein sequence ID" value="SKA86517.1"/>
    <property type="molecule type" value="Genomic_DNA"/>
</dbReference>
<dbReference type="Gene3D" id="2.30.30.180">
    <property type="entry name" value="Ribosome maturation factor RimP, C-terminal domain"/>
    <property type="match status" value="1"/>
</dbReference>
<evidence type="ECO:0000256" key="3">
    <source>
        <dbReference type="HAMAP-Rule" id="MF_01077"/>
    </source>
</evidence>
<dbReference type="InterPro" id="IPR036847">
    <property type="entry name" value="RimP_C_sf"/>
</dbReference>
<dbReference type="CDD" id="cd01734">
    <property type="entry name" value="YlxS_C"/>
    <property type="match status" value="1"/>
</dbReference>
<dbReference type="InterPro" id="IPR035956">
    <property type="entry name" value="RimP_N_sf"/>
</dbReference>
<evidence type="ECO:0000313" key="7">
    <source>
        <dbReference type="Proteomes" id="UP000190027"/>
    </source>
</evidence>
<proteinExistence type="inferred from homology"/>
<dbReference type="PANTHER" id="PTHR33867">
    <property type="entry name" value="RIBOSOME MATURATION FACTOR RIMP"/>
    <property type="match status" value="1"/>
</dbReference>
<gene>
    <name evidence="3" type="primary">rimP</name>
    <name evidence="6" type="ORF">SAMN02745704_01956</name>
</gene>
<dbReference type="Gene3D" id="3.30.300.70">
    <property type="entry name" value="RimP-like superfamily, N-terminal"/>
    <property type="match status" value="1"/>
</dbReference>
<comment type="function">
    <text evidence="3">Required for maturation of 30S ribosomal subunits.</text>
</comment>
<keyword evidence="7" id="KW-1185">Reference proteome</keyword>
<evidence type="ECO:0000256" key="1">
    <source>
        <dbReference type="ARBA" id="ARBA00022490"/>
    </source>
</evidence>
<dbReference type="GO" id="GO:0000028">
    <property type="term" value="P:ribosomal small subunit assembly"/>
    <property type="evidence" value="ECO:0007669"/>
    <property type="project" value="TreeGrafter"/>
</dbReference>
<feature type="domain" description="Ribosome maturation factor RimP C-terminal" evidence="5">
    <location>
        <begin position="90"/>
        <end position="153"/>
    </location>
</feature>
<evidence type="ECO:0000259" key="4">
    <source>
        <dbReference type="Pfam" id="PF02576"/>
    </source>
</evidence>
<dbReference type="Pfam" id="PF02576">
    <property type="entry name" value="RimP_N"/>
    <property type="match status" value="1"/>
</dbReference>
<accession>A0A1T4XAQ5</accession>
<dbReference type="SUPFAM" id="SSF74942">
    <property type="entry name" value="YhbC-like, C-terminal domain"/>
    <property type="match status" value="1"/>
</dbReference>
<dbReference type="RefSeq" id="WP_078717517.1">
    <property type="nucleotide sequence ID" value="NZ_FUYC01000009.1"/>
</dbReference>
<dbReference type="GO" id="GO:0006412">
    <property type="term" value="P:translation"/>
    <property type="evidence" value="ECO:0007669"/>
    <property type="project" value="TreeGrafter"/>
</dbReference>
<dbReference type="Proteomes" id="UP000190027">
    <property type="component" value="Unassembled WGS sequence"/>
</dbReference>
<dbReference type="Pfam" id="PF17384">
    <property type="entry name" value="DUF150_C"/>
    <property type="match status" value="1"/>
</dbReference>